<proteinExistence type="predicted"/>
<dbReference type="EMBL" id="CM026421">
    <property type="protein sequence ID" value="KAG0592395.1"/>
    <property type="molecule type" value="Genomic_DNA"/>
</dbReference>
<dbReference type="AlphaFoldDB" id="A0A8T0JA57"/>
<keyword evidence="1" id="KW-0732">Signal</keyword>
<sequence length="59" mass="6715">MVIQKILCQWFSILYFRQFVSSAWVIDSINACGIGSRKAGFWISICLGESFIVNLEILV</sequence>
<dbReference type="Proteomes" id="UP000822688">
    <property type="component" value="Chromosome 1"/>
</dbReference>
<evidence type="ECO:0000313" key="3">
    <source>
        <dbReference type="Proteomes" id="UP000822688"/>
    </source>
</evidence>
<comment type="caution">
    <text evidence="2">The sequence shown here is derived from an EMBL/GenBank/DDBJ whole genome shotgun (WGS) entry which is preliminary data.</text>
</comment>
<reference evidence="2" key="1">
    <citation type="submission" date="2020-06" db="EMBL/GenBank/DDBJ databases">
        <title>WGS assembly of Ceratodon purpureus strain R40.</title>
        <authorList>
            <person name="Carey S.B."/>
            <person name="Jenkins J."/>
            <person name="Shu S."/>
            <person name="Lovell J.T."/>
            <person name="Sreedasyam A."/>
            <person name="Maumus F."/>
            <person name="Tiley G.P."/>
            <person name="Fernandez-Pozo N."/>
            <person name="Barry K."/>
            <person name="Chen C."/>
            <person name="Wang M."/>
            <person name="Lipzen A."/>
            <person name="Daum C."/>
            <person name="Saski C.A."/>
            <person name="Payton A.C."/>
            <person name="Mcbreen J.C."/>
            <person name="Conrad R.E."/>
            <person name="Kollar L.M."/>
            <person name="Olsson S."/>
            <person name="Huttunen S."/>
            <person name="Landis J.B."/>
            <person name="Wickett N.J."/>
            <person name="Johnson M.G."/>
            <person name="Rensing S.A."/>
            <person name="Grimwood J."/>
            <person name="Schmutz J."/>
            <person name="Mcdaniel S.F."/>
        </authorList>
    </citation>
    <scope>NUCLEOTIDE SEQUENCE</scope>
    <source>
        <strain evidence="2">R40</strain>
    </source>
</reference>
<accession>A0A8T0JA57</accession>
<protein>
    <submittedName>
        <fullName evidence="2">Uncharacterized protein</fullName>
    </submittedName>
</protein>
<keyword evidence="3" id="KW-1185">Reference proteome</keyword>
<name>A0A8T0JA57_CERPU</name>
<gene>
    <name evidence="2" type="ORF">KC19_1G248700</name>
</gene>
<feature type="chain" id="PRO_5035757092" evidence="1">
    <location>
        <begin position="23"/>
        <end position="59"/>
    </location>
</feature>
<feature type="signal peptide" evidence="1">
    <location>
        <begin position="1"/>
        <end position="22"/>
    </location>
</feature>
<organism evidence="2 3">
    <name type="scientific">Ceratodon purpureus</name>
    <name type="common">Fire moss</name>
    <name type="synonym">Dicranum purpureum</name>
    <dbReference type="NCBI Taxonomy" id="3225"/>
    <lineage>
        <taxon>Eukaryota</taxon>
        <taxon>Viridiplantae</taxon>
        <taxon>Streptophyta</taxon>
        <taxon>Embryophyta</taxon>
        <taxon>Bryophyta</taxon>
        <taxon>Bryophytina</taxon>
        <taxon>Bryopsida</taxon>
        <taxon>Dicranidae</taxon>
        <taxon>Pseudoditrichales</taxon>
        <taxon>Ditrichaceae</taxon>
        <taxon>Ceratodon</taxon>
    </lineage>
</organism>
<evidence type="ECO:0000313" key="2">
    <source>
        <dbReference type="EMBL" id="KAG0592395.1"/>
    </source>
</evidence>
<evidence type="ECO:0000256" key="1">
    <source>
        <dbReference type="SAM" id="SignalP"/>
    </source>
</evidence>